<sequence>MNPQDFLHHCPVEVWPATYAVVKAKWVPDTFIMVFKDHEEITVVVKEEDLNDEWVLTAEQGWKMLSFRVTLPFELTGFLAVVSQALAEKHISIFALSAYSTDHLLIKQSDMSKAIDVLQSLCCVIKEAY</sequence>
<evidence type="ECO:0000259" key="1">
    <source>
        <dbReference type="Pfam" id="PF13840"/>
    </source>
</evidence>
<dbReference type="AlphaFoldDB" id="A0AA49GQD7"/>
<reference evidence="2" key="1">
    <citation type="journal article" date="2023" name="Comput. Struct. Biotechnol. J.">
        <title>Discovery of a novel marine Bacteroidetes with a rich repertoire of carbohydrate-active enzymes.</title>
        <authorList>
            <person name="Chen B."/>
            <person name="Liu G."/>
            <person name="Chen Q."/>
            <person name="Wang H."/>
            <person name="Liu L."/>
            <person name="Tang K."/>
        </authorList>
    </citation>
    <scope>NUCLEOTIDE SEQUENCE</scope>
    <source>
        <strain evidence="2">TK19036</strain>
    </source>
</reference>
<protein>
    <submittedName>
        <fullName evidence="2">ACT domain-containing protein</fullName>
    </submittedName>
</protein>
<dbReference type="InterPro" id="IPR016540">
    <property type="entry name" value="UCP008459"/>
</dbReference>
<dbReference type="PANTHER" id="PTHR39199">
    <property type="entry name" value="BLR5128 PROTEIN"/>
    <property type="match status" value="1"/>
</dbReference>
<accession>A0AA49GQD7</accession>
<dbReference type="PIRSF" id="PIRSF008459">
    <property type="entry name" value="UCP008459"/>
    <property type="match status" value="1"/>
</dbReference>
<organism evidence="2">
    <name type="scientific">Roseihalotalea indica</name>
    <dbReference type="NCBI Taxonomy" id="2867963"/>
    <lineage>
        <taxon>Bacteria</taxon>
        <taxon>Pseudomonadati</taxon>
        <taxon>Bacteroidota</taxon>
        <taxon>Cytophagia</taxon>
        <taxon>Cytophagales</taxon>
        <taxon>Catalimonadaceae</taxon>
        <taxon>Roseihalotalea</taxon>
    </lineage>
</organism>
<proteinExistence type="predicted"/>
<dbReference type="Pfam" id="PF13840">
    <property type="entry name" value="ACT_7"/>
    <property type="match status" value="1"/>
</dbReference>
<dbReference type="EMBL" id="CP120682">
    <property type="protein sequence ID" value="WKN38548.1"/>
    <property type="molecule type" value="Genomic_DNA"/>
</dbReference>
<gene>
    <name evidence="2" type="ORF">K4G66_07505</name>
</gene>
<evidence type="ECO:0000313" key="2">
    <source>
        <dbReference type="EMBL" id="WKN38548.1"/>
    </source>
</evidence>
<feature type="domain" description="CASTOR ACT" evidence="1">
    <location>
        <begin position="58"/>
        <end position="119"/>
    </location>
</feature>
<dbReference type="InterPro" id="IPR045865">
    <property type="entry name" value="ACT-like_dom_sf"/>
</dbReference>
<name>A0AA49GQD7_9BACT</name>
<dbReference type="InterPro" id="IPR027795">
    <property type="entry name" value="CASTOR_ACT_dom"/>
</dbReference>
<dbReference type="Gene3D" id="3.30.2130.10">
    <property type="entry name" value="VC0802-like"/>
    <property type="match status" value="1"/>
</dbReference>
<dbReference type="PANTHER" id="PTHR39199:SF1">
    <property type="entry name" value="BLR5128 PROTEIN"/>
    <property type="match status" value="1"/>
</dbReference>
<reference evidence="2" key="2">
    <citation type="journal article" date="2024" name="Antonie Van Leeuwenhoek">
        <title>Roseihalotalea indica gen. nov., sp. nov., a halophilic Bacteroidetes from mesopelagic Southwest Indian Ocean with higher carbohydrate metabolic potential.</title>
        <authorList>
            <person name="Chen B."/>
            <person name="Zhang M."/>
            <person name="Lin D."/>
            <person name="Ye J."/>
            <person name="Tang K."/>
        </authorList>
    </citation>
    <scope>NUCLEOTIDE SEQUENCE</scope>
    <source>
        <strain evidence="2">TK19036</strain>
    </source>
</reference>
<dbReference type="SUPFAM" id="SSF55021">
    <property type="entry name" value="ACT-like"/>
    <property type="match status" value="1"/>
</dbReference>